<dbReference type="KEGG" id="moz:MoryE10_06220"/>
<feature type="chain" id="PRO_5034245762" evidence="1">
    <location>
        <begin position="26"/>
        <end position="93"/>
    </location>
</feature>
<accession>A0A8D5AH86</accession>
<reference evidence="2" key="1">
    <citation type="submission" date="2019-06" db="EMBL/GenBank/DDBJ databases">
        <title>Complete genome sequence of Methylogaea oryzae strain JCM16910.</title>
        <authorList>
            <person name="Asakawa S."/>
        </authorList>
    </citation>
    <scope>NUCLEOTIDE SEQUENCE</scope>
    <source>
        <strain evidence="2">E10</strain>
    </source>
</reference>
<feature type="signal peptide" evidence="1">
    <location>
        <begin position="1"/>
        <end position="25"/>
    </location>
</feature>
<evidence type="ECO:0000256" key="1">
    <source>
        <dbReference type="SAM" id="SignalP"/>
    </source>
</evidence>
<dbReference type="EMBL" id="AP019782">
    <property type="protein sequence ID" value="BBL70016.1"/>
    <property type="molecule type" value="Genomic_DNA"/>
</dbReference>
<evidence type="ECO:0000313" key="2">
    <source>
        <dbReference type="EMBL" id="BBL70016.1"/>
    </source>
</evidence>
<gene>
    <name evidence="2" type="ORF">MoryE10_06220</name>
</gene>
<evidence type="ECO:0000313" key="3">
    <source>
        <dbReference type="Proteomes" id="UP000824988"/>
    </source>
</evidence>
<dbReference type="AlphaFoldDB" id="A0A8D5AH86"/>
<proteinExistence type="predicted"/>
<keyword evidence="3" id="KW-1185">Reference proteome</keyword>
<name>A0A8D5AH86_9GAMM</name>
<protein>
    <submittedName>
        <fullName evidence="2">Uncharacterized protein</fullName>
    </submittedName>
</protein>
<dbReference type="Proteomes" id="UP000824988">
    <property type="component" value="Chromosome"/>
</dbReference>
<keyword evidence="1" id="KW-0732">Signal</keyword>
<dbReference type="RefSeq" id="WP_054774576.1">
    <property type="nucleotide sequence ID" value="NZ_AP019782.1"/>
</dbReference>
<organism evidence="2 3">
    <name type="scientific">Methylogaea oryzae</name>
    <dbReference type="NCBI Taxonomy" id="1295382"/>
    <lineage>
        <taxon>Bacteria</taxon>
        <taxon>Pseudomonadati</taxon>
        <taxon>Pseudomonadota</taxon>
        <taxon>Gammaproteobacteria</taxon>
        <taxon>Methylococcales</taxon>
        <taxon>Methylococcaceae</taxon>
        <taxon>Methylogaea</taxon>
    </lineage>
</organism>
<sequence length="93" mass="10035">MPQRSIPLLFTAIALLAGAAMPALAGEDNDHAVYKELLESSLKDKRGLKFFINGNTVGGAVTRLIGDEAVEVRNQEFGRIVIRLDRVDAIAGQ</sequence>